<dbReference type="InterPro" id="IPR058626">
    <property type="entry name" value="MdtA-like_b-barrel"/>
</dbReference>
<keyword evidence="4" id="KW-0732">Signal</keyword>
<dbReference type="Pfam" id="PF25967">
    <property type="entry name" value="RND-MFP_C"/>
    <property type="match status" value="1"/>
</dbReference>
<dbReference type="PANTHER" id="PTHR30158:SF3">
    <property type="entry name" value="MULTIDRUG EFFLUX PUMP SUBUNIT ACRA-RELATED"/>
    <property type="match status" value="1"/>
</dbReference>
<dbReference type="FunFam" id="2.40.420.20:FF:000001">
    <property type="entry name" value="Efflux RND transporter periplasmic adaptor subunit"/>
    <property type="match status" value="1"/>
</dbReference>
<dbReference type="InterPro" id="IPR006143">
    <property type="entry name" value="RND_pump_MFP"/>
</dbReference>
<dbReference type="InterPro" id="IPR058625">
    <property type="entry name" value="MdtA-like_BSH"/>
</dbReference>
<feature type="coiled-coil region" evidence="3">
    <location>
        <begin position="95"/>
        <end position="129"/>
    </location>
</feature>
<feature type="domain" description="Multidrug resistance protein MdtA-like alpha-helical hairpin" evidence="5">
    <location>
        <begin position="101"/>
        <end position="171"/>
    </location>
</feature>
<evidence type="ECO:0000256" key="3">
    <source>
        <dbReference type="SAM" id="Coils"/>
    </source>
</evidence>
<accession>A0A212IUG0</accession>
<gene>
    <name evidence="9" type="primary">acrA</name>
    <name evidence="9" type="ORF">KL86APRO_10048</name>
</gene>
<feature type="domain" description="Multidrug resistance protein MdtA-like C-terminal permuted SH3" evidence="8">
    <location>
        <begin position="303"/>
        <end position="363"/>
    </location>
</feature>
<evidence type="ECO:0000313" key="9">
    <source>
        <dbReference type="EMBL" id="SBV90822.1"/>
    </source>
</evidence>
<dbReference type="SUPFAM" id="SSF111369">
    <property type="entry name" value="HlyD-like secretion proteins"/>
    <property type="match status" value="1"/>
</dbReference>
<dbReference type="InterPro" id="IPR058627">
    <property type="entry name" value="MdtA-like_C"/>
</dbReference>
<dbReference type="GO" id="GO:0022857">
    <property type="term" value="F:transmembrane transporter activity"/>
    <property type="evidence" value="ECO:0007669"/>
    <property type="project" value="InterPro"/>
</dbReference>
<dbReference type="EMBL" id="FLUO01000001">
    <property type="protein sequence ID" value="SBV90822.1"/>
    <property type="molecule type" value="Genomic_DNA"/>
</dbReference>
<dbReference type="Gene3D" id="2.40.50.100">
    <property type="match status" value="1"/>
</dbReference>
<comment type="subcellular location">
    <subcellularLocation>
        <location evidence="1">Cell envelope</location>
    </subcellularLocation>
</comment>
<dbReference type="Pfam" id="PF25917">
    <property type="entry name" value="BSH_RND"/>
    <property type="match status" value="1"/>
</dbReference>
<proteinExistence type="inferred from homology"/>
<reference evidence="9" key="1">
    <citation type="submission" date="2016-04" db="EMBL/GenBank/DDBJ databases">
        <authorList>
            <person name="Evans L.H."/>
            <person name="Alamgir A."/>
            <person name="Owens N."/>
            <person name="Weber N.D."/>
            <person name="Virtaneva K."/>
            <person name="Barbian K."/>
            <person name="Babar A."/>
            <person name="Rosenke K."/>
        </authorList>
    </citation>
    <scope>NUCLEOTIDE SEQUENCE</scope>
    <source>
        <strain evidence="9">86</strain>
    </source>
</reference>
<evidence type="ECO:0000256" key="2">
    <source>
        <dbReference type="ARBA" id="ARBA00009477"/>
    </source>
</evidence>
<evidence type="ECO:0000256" key="4">
    <source>
        <dbReference type="SAM" id="SignalP"/>
    </source>
</evidence>
<dbReference type="Gene3D" id="2.40.420.20">
    <property type="match status" value="1"/>
</dbReference>
<feature type="domain" description="Multidrug resistance protein MdtA-like barrel-sandwich hybrid" evidence="6">
    <location>
        <begin position="61"/>
        <end position="204"/>
    </location>
</feature>
<evidence type="ECO:0000256" key="1">
    <source>
        <dbReference type="ARBA" id="ARBA00004196"/>
    </source>
</evidence>
<name>A0A212IUG0_9PROT</name>
<dbReference type="InterPro" id="IPR058624">
    <property type="entry name" value="MdtA-like_HH"/>
</dbReference>
<dbReference type="Gene3D" id="2.40.30.170">
    <property type="match status" value="1"/>
</dbReference>
<dbReference type="Pfam" id="PF25944">
    <property type="entry name" value="Beta-barrel_RND"/>
    <property type="match status" value="1"/>
</dbReference>
<dbReference type="PANTHER" id="PTHR30158">
    <property type="entry name" value="ACRA/E-RELATED COMPONENT OF DRUG EFFLUX TRANSPORTER"/>
    <property type="match status" value="1"/>
</dbReference>
<keyword evidence="3" id="KW-0175">Coiled coil</keyword>
<feature type="signal peptide" evidence="4">
    <location>
        <begin position="1"/>
        <end position="21"/>
    </location>
</feature>
<evidence type="ECO:0000259" key="7">
    <source>
        <dbReference type="Pfam" id="PF25944"/>
    </source>
</evidence>
<dbReference type="Pfam" id="PF25876">
    <property type="entry name" value="HH_MFP_RND"/>
    <property type="match status" value="1"/>
</dbReference>
<dbReference type="GO" id="GO:0046677">
    <property type="term" value="P:response to antibiotic"/>
    <property type="evidence" value="ECO:0007669"/>
    <property type="project" value="TreeGrafter"/>
</dbReference>
<dbReference type="NCBIfam" id="TIGR01730">
    <property type="entry name" value="RND_mfp"/>
    <property type="match status" value="1"/>
</dbReference>
<evidence type="ECO:0000259" key="6">
    <source>
        <dbReference type="Pfam" id="PF25917"/>
    </source>
</evidence>
<organism evidence="9">
    <name type="scientific">uncultured Alphaproteobacteria bacterium</name>
    <dbReference type="NCBI Taxonomy" id="91750"/>
    <lineage>
        <taxon>Bacteria</taxon>
        <taxon>Pseudomonadati</taxon>
        <taxon>Pseudomonadota</taxon>
        <taxon>Alphaproteobacteria</taxon>
        <taxon>environmental samples</taxon>
    </lineage>
</organism>
<dbReference type="GO" id="GO:0005886">
    <property type="term" value="C:plasma membrane"/>
    <property type="evidence" value="ECO:0007669"/>
    <property type="project" value="TreeGrafter"/>
</dbReference>
<feature type="chain" id="PRO_5012645785" evidence="4">
    <location>
        <begin position="22"/>
        <end position="385"/>
    </location>
</feature>
<dbReference type="PROSITE" id="PS51257">
    <property type="entry name" value="PROKAR_LIPOPROTEIN"/>
    <property type="match status" value="1"/>
</dbReference>
<comment type="similarity">
    <text evidence="2">Belongs to the membrane fusion protein (MFP) (TC 8.A.1) family.</text>
</comment>
<protein>
    <submittedName>
        <fullName evidence="9">Multidrug efflux system</fullName>
    </submittedName>
</protein>
<evidence type="ECO:0000259" key="8">
    <source>
        <dbReference type="Pfam" id="PF25967"/>
    </source>
</evidence>
<sequence length="385" mass="40301">MTNWRKIGAGAIGATCALLLAACNDEPRQAAERPVQVGVVEVAPSDLAVSTELSGRVAAVRVSEVRPQVSGIVKRRLFEEGGNVVAGEQLYQIDSDRYAATLASAEADLAKARANLKSVQAKAERYAALVKVNAVSKQDYDDAVASLDQARAEVKAGAAALDLASIDLIYTRVNAPISGRIGKSSVTEGALVTANQTDALATVTQLDPIYVDLTRSSVEMLKLRREIEAGRVDGQTAAARVSVTVDGDDAPYAETGVLQFSDVTVDQSTGMVTVRAVFPNPRHELLPGMFVRARVAQGVRKGALTVPQRALIRDAAGGAGVWMADAAGKAAMRPITVSHLVGGAWIVESGLNPGDRVIVDGLQNLRPGVAVEPVPAKPAAKVANR</sequence>
<dbReference type="AlphaFoldDB" id="A0A212IUG0"/>
<feature type="domain" description="Multidrug resistance protein MdtA-like beta-barrel" evidence="7">
    <location>
        <begin position="208"/>
        <end position="298"/>
    </location>
</feature>
<dbReference type="Gene3D" id="1.10.287.470">
    <property type="entry name" value="Helix hairpin bin"/>
    <property type="match status" value="1"/>
</dbReference>
<evidence type="ECO:0000259" key="5">
    <source>
        <dbReference type="Pfam" id="PF25876"/>
    </source>
</evidence>
<dbReference type="GO" id="GO:0030313">
    <property type="term" value="C:cell envelope"/>
    <property type="evidence" value="ECO:0007669"/>
    <property type="project" value="UniProtKB-SubCell"/>
</dbReference>